<proteinExistence type="predicted"/>
<dbReference type="EMBL" id="ML979134">
    <property type="protein sequence ID" value="KAF1917399.1"/>
    <property type="molecule type" value="Genomic_DNA"/>
</dbReference>
<feature type="region of interest" description="Disordered" evidence="1">
    <location>
        <begin position="42"/>
        <end position="81"/>
    </location>
</feature>
<organism evidence="3 4">
    <name type="scientific">Ampelomyces quisqualis</name>
    <name type="common">Powdery mildew agent</name>
    <dbReference type="NCBI Taxonomy" id="50730"/>
    <lineage>
        <taxon>Eukaryota</taxon>
        <taxon>Fungi</taxon>
        <taxon>Dikarya</taxon>
        <taxon>Ascomycota</taxon>
        <taxon>Pezizomycotina</taxon>
        <taxon>Dothideomycetes</taxon>
        <taxon>Pleosporomycetidae</taxon>
        <taxon>Pleosporales</taxon>
        <taxon>Pleosporineae</taxon>
        <taxon>Phaeosphaeriaceae</taxon>
        <taxon>Ampelomyces</taxon>
    </lineage>
</organism>
<keyword evidence="4" id="KW-1185">Reference proteome</keyword>
<evidence type="ECO:0000313" key="4">
    <source>
        <dbReference type="Proteomes" id="UP000800096"/>
    </source>
</evidence>
<evidence type="ECO:0000256" key="2">
    <source>
        <dbReference type="SAM" id="SignalP"/>
    </source>
</evidence>
<protein>
    <submittedName>
        <fullName evidence="3">Uncharacterized protein</fullName>
    </submittedName>
</protein>
<feature type="chain" id="PRO_5025329266" evidence="2">
    <location>
        <begin position="20"/>
        <end position="150"/>
    </location>
</feature>
<feature type="signal peptide" evidence="2">
    <location>
        <begin position="1"/>
        <end position="19"/>
    </location>
</feature>
<gene>
    <name evidence="3" type="ORF">BDU57DRAFT_163960</name>
</gene>
<accession>A0A6A5QPS6</accession>
<dbReference type="Proteomes" id="UP000800096">
    <property type="component" value="Unassembled WGS sequence"/>
</dbReference>
<evidence type="ECO:0000256" key="1">
    <source>
        <dbReference type="SAM" id="MobiDB-lite"/>
    </source>
</evidence>
<reference evidence="3" key="1">
    <citation type="journal article" date="2020" name="Stud. Mycol.">
        <title>101 Dothideomycetes genomes: a test case for predicting lifestyles and emergence of pathogens.</title>
        <authorList>
            <person name="Haridas S."/>
            <person name="Albert R."/>
            <person name="Binder M."/>
            <person name="Bloem J."/>
            <person name="Labutti K."/>
            <person name="Salamov A."/>
            <person name="Andreopoulos B."/>
            <person name="Baker S."/>
            <person name="Barry K."/>
            <person name="Bills G."/>
            <person name="Bluhm B."/>
            <person name="Cannon C."/>
            <person name="Castanera R."/>
            <person name="Culley D."/>
            <person name="Daum C."/>
            <person name="Ezra D."/>
            <person name="Gonzalez J."/>
            <person name="Henrissat B."/>
            <person name="Kuo A."/>
            <person name="Liang C."/>
            <person name="Lipzen A."/>
            <person name="Lutzoni F."/>
            <person name="Magnuson J."/>
            <person name="Mondo S."/>
            <person name="Nolan M."/>
            <person name="Ohm R."/>
            <person name="Pangilinan J."/>
            <person name="Park H.-J."/>
            <person name="Ramirez L."/>
            <person name="Alfaro M."/>
            <person name="Sun H."/>
            <person name="Tritt A."/>
            <person name="Yoshinaga Y."/>
            <person name="Zwiers L.-H."/>
            <person name="Turgeon B."/>
            <person name="Goodwin S."/>
            <person name="Spatafora J."/>
            <person name="Crous P."/>
            <person name="Grigoriev I."/>
        </authorList>
    </citation>
    <scope>NUCLEOTIDE SEQUENCE</scope>
    <source>
        <strain evidence="3">HMLAC05119</strain>
    </source>
</reference>
<keyword evidence="2" id="KW-0732">Signal</keyword>
<sequence length="150" mass="14845">MRTSFIAATLCALSATVYSAPTPQPGLTDIFSSFAKPGGSGTSNGNGNVFKGNLNNNGNHNGNNNEAGNSNGNHNSAGNGNGALNGNSVNFGFLKALQGRGLLNPLQGLTSAYGAITKPASGGSGNANKFFNNLNGNGNGNGNGNSAGVR</sequence>
<dbReference type="AlphaFoldDB" id="A0A6A5QPS6"/>
<name>A0A6A5QPS6_AMPQU</name>
<evidence type="ECO:0000313" key="3">
    <source>
        <dbReference type="EMBL" id="KAF1917399.1"/>
    </source>
</evidence>
<feature type="compositionally biased region" description="Low complexity" evidence="1">
    <location>
        <begin position="45"/>
        <end position="81"/>
    </location>
</feature>